<dbReference type="Pfam" id="PF00454">
    <property type="entry name" value="PI3_PI4_kinase"/>
    <property type="match status" value="1"/>
</dbReference>
<comment type="catalytic activity">
    <reaction evidence="1">
        <text>a 1,2-diacyl-sn-glycero-3-phospho-(1D-myo-inositol) + ATP = a 1,2-diacyl-sn-glycero-3-phospho-(1D-myo-inositol 4-phosphate) + ADP + H(+)</text>
        <dbReference type="Rhea" id="RHEA:19877"/>
        <dbReference type="ChEBI" id="CHEBI:15378"/>
        <dbReference type="ChEBI" id="CHEBI:30616"/>
        <dbReference type="ChEBI" id="CHEBI:57880"/>
        <dbReference type="ChEBI" id="CHEBI:58178"/>
        <dbReference type="ChEBI" id="CHEBI:456216"/>
        <dbReference type="EC" id="2.7.1.67"/>
    </reaction>
</comment>
<protein>
    <recommendedName>
        <fullName evidence="2">1-phosphatidylinositol 4-kinase</fullName>
        <ecNumber evidence="2">2.7.1.67</ecNumber>
    </recommendedName>
</protein>
<keyword evidence="6" id="KW-0732">Signal</keyword>
<evidence type="ECO:0000256" key="1">
    <source>
        <dbReference type="ARBA" id="ARBA00001686"/>
    </source>
</evidence>
<dbReference type="GO" id="GO:0046854">
    <property type="term" value="P:phosphatidylinositol phosphate biosynthetic process"/>
    <property type="evidence" value="ECO:0007669"/>
    <property type="project" value="InterPro"/>
</dbReference>
<dbReference type="GO" id="GO:0004430">
    <property type="term" value="F:1-phosphatidylinositol 4-kinase activity"/>
    <property type="evidence" value="ECO:0007669"/>
    <property type="project" value="UniProtKB-EC"/>
</dbReference>
<dbReference type="EC" id="2.7.1.67" evidence="2"/>
<dbReference type="FunFam" id="1.10.1070.11:FF:000016">
    <property type="entry name" value="PIK1p Phosphatidylinositol 4-kinase"/>
    <property type="match status" value="1"/>
</dbReference>
<evidence type="ECO:0000313" key="8">
    <source>
        <dbReference type="EMBL" id="KIM87102.1"/>
    </source>
</evidence>
<dbReference type="SUPFAM" id="SSF56112">
    <property type="entry name" value="Protein kinase-like (PK-like)"/>
    <property type="match status" value="1"/>
</dbReference>
<dbReference type="OrthoDB" id="10264149at2759"/>
<feature type="region of interest" description="Disordered" evidence="5">
    <location>
        <begin position="260"/>
        <end position="329"/>
    </location>
</feature>
<dbReference type="GO" id="GO:0005737">
    <property type="term" value="C:cytoplasm"/>
    <property type="evidence" value="ECO:0007669"/>
    <property type="project" value="TreeGrafter"/>
</dbReference>
<feature type="signal peptide" evidence="6">
    <location>
        <begin position="1"/>
        <end position="21"/>
    </location>
</feature>
<dbReference type="PANTHER" id="PTHR10048">
    <property type="entry name" value="PHOSPHATIDYLINOSITOL KINASE"/>
    <property type="match status" value="1"/>
</dbReference>
<dbReference type="GO" id="GO:0048015">
    <property type="term" value="P:phosphatidylinositol-mediated signaling"/>
    <property type="evidence" value="ECO:0007669"/>
    <property type="project" value="TreeGrafter"/>
</dbReference>
<dbReference type="FunCoup" id="A0A0C3CBR6">
    <property type="interactions" value="666"/>
</dbReference>
<feature type="domain" description="PI3K/PI4K catalytic" evidence="7">
    <location>
        <begin position="791"/>
        <end position="1079"/>
    </location>
</feature>
<dbReference type="InterPro" id="IPR011009">
    <property type="entry name" value="Kinase-like_dom_sf"/>
</dbReference>
<sequence length="1094" mass="121116">MSHALLLRLFLSPSFFTVHVALRYLRFYADNIGITYYLTRRLRELDTQELREVWGFICHLLVTRPSKSRALECFVVEVAQKSTHVAMITLWFMQAALQDLAPTRHNTPSFVICQRVLHKCHEIIFGDLPPPATLPYASLNLPFQSRFTRKKVRPQVEPALVGVGMVLAGIPGMPELTEVMGEVAIEQGRAQDEGQDAPRLANQDDDVVRGVTDVSGTDPTEDDDNDLDEESPGGDPVTVTSEEFAVQHLRGTTELNFFGRRKLKEDSTGRRQTISAAKTSPALPLHMRSVHKSKLSDDPLGQNDHSLPMRSASPYQSTPTISSSSQQSQHSNIASGADFLLQKYDLQSQGHLLRSQYCRSEVQFLLTLETISNRLLVVPRPARVSALRAELTALNHKLPAEVCMPLWCSTSDTPRPTNGLSQPHHRIVRIPPGESVVLNSAERAPYLLLVEILNDDLDFDPTKRANKEVLKRIVSKENEAKGASRDLISFNLSGPHGQKPIPEHVVDSETALSEDTADVANVTQPTPSGNAENPGEEEEIDLVEQLYGASESLRRPIDLSESIVLPPTPKNKELDMAAWSRSSSIPPSPLMDAESSLTGTPPTPAFTWTTSSHPSSQFLTPGSNDMPRNSILSLDEYSERMRTAAVMLAQLNANLVRESVTALPVTPGLTANPDAQLPVSGSLSWIPGSSWLAGASDQASSGGPIHPSLPGGQYQNTSSLSSVASSRMKVQFSEAAAIRDRIMAEMLALEEERMERMREHREGESMMQVDHVGGGMKTEDEGIIRRELNRVDPSAIVFSESWASKKSRIRHGSPYGHLANWDCVSVIVKTGGDLRQEQLAVQLIQEFERIWKEEKCGCWVRYFRILITGGTSGLVETITDAVSIHSIKKAEYARRLAAGRLGHVSLFDHFRTTYGDPSSAKFARAQRNFAKSLAGYSVVTFLLQIKDRHNGNILLDREGHLIHIDFGFMLSNSPGNIGFEAAPFKLPPEYIEVLGGVDAEPFKVFKQLFREGFEAARKHCDRIITLVELMQKDSALPCFAAFGEQTANLLRDRFQPALTHSLVGDYVNGLIDSSLGSSWTRLYDSYQYYSQSIL</sequence>
<feature type="compositionally biased region" description="Acidic residues" evidence="5">
    <location>
        <begin position="219"/>
        <end position="232"/>
    </location>
</feature>
<name>A0A0C3CBR6_PILCF</name>
<proteinExistence type="predicted"/>
<dbReference type="Proteomes" id="UP000054166">
    <property type="component" value="Unassembled WGS sequence"/>
</dbReference>
<evidence type="ECO:0000256" key="6">
    <source>
        <dbReference type="SAM" id="SignalP"/>
    </source>
</evidence>
<dbReference type="InterPro" id="IPR036940">
    <property type="entry name" value="PI3/4_kinase_cat_sf"/>
</dbReference>
<evidence type="ECO:0000259" key="7">
    <source>
        <dbReference type="PROSITE" id="PS50290"/>
    </source>
</evidence>
<dbReference type="InterPro" id="IPR000403">
    <property type="entry name" value="PI3/4_kinase_cat_dom"/>
</dbReference>
<evidence type="ECO:0000256" key="2">
    <source>
        <dbReference type="ARBA" id="ARBA00012169"/>
    </source>
</evidence>
<reference evidence="9" key="2">
    <citation type="submission" date="2015-01" db="EMBL/GenBank/DDBJ databases">
        <title>Evolutionary Origins and Diversification of the Mycorrhizal Mutualists.</title>
        <authorList>
            <consortium name="DOE Joint Genome Institute"/>
            <consortium name="Mycorrhizal Genomics Consortium"/>
            <person name="Kohler A."/>
            <person name="Kuo A."/>
            <person name="Nagy L.G."/>
            <person name="Floudas D."/>
            <person name="Copeland A."/>
            <person name="Barry K.W."/>
            <person name="Cichocki N."/>
            <person name="Veneault-Fourrey C."/>
            <person name="LaButti K."/>
            <person name="Lindquist E.A."/>
            <person name="Lipzen A."/>
            <person name="Lundell T."/>
            <person name="Morin E."/>
            <person name="Murat C."/>
            <person name="Riley R."/>
            <person name="Ohm R."/>
            <person name="Sun H."/>
            <person name="Tunlid A."/>
            <person name="Henrissat B."/>
            <person name="Grigoriev I.V."/>
            <person name="Hibbett D.S."/>
            <person name="Martin F."/>
        </authorList>
    </citation>
    <scope>NUCLEOTIDE SEQUENCE [LARGE SCALE GENOMIC DNA]</scope>
    <source>
        <strain evidence="9">F 1598</strain>
    </source>
</reference>
<dbReference type="SMART" id="SM00146">
    <property type="entry name" value="PI3Kc"/>
    <property type="match status" value="1"/>
</dbReference>
<evidence type="ECO:0000256" key="5">
    <source>
        <dbReference type="SAM" id="MobiDB-lite"/>
    </source>
</evidence>
<dbReference type="CDD" id="cd05168">
    <property type="entry name" value="PI4Kc_III_beta"/>
    <property type="match status" value="1"/>
</dbReference>
<dbReference type="STRING" id="765440.A0A0C3CBR6"/>
<dbReference type="Gene3D" id="3.30.1010.10">
    <property type="entry name" value="Phosphatidylinositol 3-kinase Catalytic Subunit, Chain A, domain 4"/>
    <property type="match status" value="1"/>
</dbReference>
<dbReference type="PROSITE" id="PS00916">
    <property type="entry name" value="PI3_4_KINASE_2"/>
    <property type="match status" value="1"/>
</dbReference>
<dbReference type="GO" id="GO:0016020">
    <property type="term" value="C:membrane"/>
    <property type="evidence" value="ECO:0007669"/>
    <property type="project" value="TreeGrafter"/>
</dbReference>
<dbReference type="EMBL" id="KN832980">
    <property type="protein sequence ID" value="KIM87102.1"/>
    <property type="molecule type" value="Genomic_DNA"/>
</dbReference>
<feature type="region of interest" description="Disordered" evidence="5">
    <location>
        <begin position="189"/>
        <end position="238"/>
    </location>
</feature>
<dbReference type="Gene3D" id="1.10.1070.11">
    <property type="entry name" value="Phosphatidylinositol 3-/4-kinase, catalytic domain"/>
    <property type="match status" value="1"/>
</dbReference>
<evidence type="ECO:0000256" key="3">
    <source>
        <dbReference type="ARBA" id="ARBA00022679"/>
    </source>
</evidence>
<dbReference type="PROSITE" id="PS50290">
    <property type="entry name" value="PI3_4_KINASE_3"/>
    <property type="match status" value="1"/>
</dbReference>
<keyword evidence="9" id="KW-1185">Reference proteome</keyword>
<dbReference type="AlphaFoldDB" id="A0A0C3CBR6"/>
<keyword evidence="3" id="KW-0808">Transferase</keyword>
<dbReference type="InterPro" id="IPR018936">
    <property type="entry name" value="PI3/4_kinase_CS"/>
</dbReference>
<feature type="compositionally biased region" description="Low complexity" evidence="5">
    <location>
        <begin position="313"/>
        <end position="329"/>
    </location>
</feature>
<feature type="region of interest" description="Disordered" evidence="5">
    <location>
        <begin position="696"/>
        <end position="720"/>
    </location>
</feature>
<accession>A0A0C3CBR6</accession>
<dbReference type="InterPro" id="IPR015433">
    <property type="entry name" value="PI3/4_kinase"/>
</dbReference>
<dbReference type="InParanoid" id="A0A0C3CBR6"/>
<evidence type="ECO:0000256" key="4">
    <source>
        <dbReference type="ARBA" id="ARBA00022777"/>
    </source>
</evidence>
<dbReference type="PANTHER" id="PTHR10048:SF22">
    <property type="entry name" value="PHOSPHATIDYLINOSITOL 4-KINASE BETA"/>
    <property type="match status" value="1"/>
</dbReference>
<dbReference type="HOGENOM" id="CLU_002446_2_0_1"/>
<evidence type="ECO:0000313" key="9">
    <source>
        <dbReference type="Proteomes" id="UP000054166"/>
    </source>
</evidence>
<organism evidence="8 9">
    <name type="scientific">Piloderma croceum (strain F 1598)</name>
    <dbReference type="NCBI Taxonomy" id="765440"/>
    <lineage>
        <taxon>Eukaryota</taxon>
        <taxon>Fungi</taxon>
        <taxon>Dikarya</taxon>
        <taxon>Basidiomycota</taxon>
        <taxon>Agaricomycotina</taxon>
        <taxon>Agaricomycetes</taxon>
        <taxon>Agaricomycetidae</taxon>
        <taxon>Atheliales</taxon>
        <taxon>Atheliaceae</taxon>
        <taxon>Piloderma</taxon>
    </lineage>
</organism>
<feature type="chain" id="PRO_5002162441" description="1-phosphatidylinositol 4-kinase" evidence="6">
    <location>
        <begin position="22"/>
        <end position="1094"/>
    </location>
</feature>
<gene>
    <name evidence="8" type="ORF">PILCRDRAFT_95949</name>
</gene>
<reference evidence="8 9" key="1">
    <citation type="submission" date="2014-04" db="EMBL/GenBank/DDBJ databases">
        <authorList>
            <consortium name="DOE Joint Genome Institute"/>
            <person name="Kuo A."/>
            <person name="Tarkka M."/>
            <person name="Buscot F."/>
            <person name="Kohler A."/>
            <person name="Nagy L.G."/>
            <person name="Floudas D."/>
            <person name="Copeland A."/>
            <person name="Barry K.W."/>
            <person name="Cichocki N."/>
            <person name="Veneault-Fourrey C."/>
            <person name="LaButti K."/>
            <person name="Lindquist E.A."/>
            <person name="Lipzen A."/>
            <person name="Lundell T."/>
            <person name="Morin E."/>
            <person name="Murat C."/>
            <person name="Sun H."/>
            <person name="Tunlid A."/>
            <person name="Henrissat B."/>
            <person name="Grigoriev I.V."/>
            <person name="Hibbett D.S."/>
            <person name="Martin F."/>
            <person name="Nordberg H.P."/>
            <person name="Cantor M.N."/>
            <person name="Hua S.X."/>
        </authorList>
    </citation>
    <scope>NUCLEOTIDE SEQUENCE [LARGE SCALE GENOMIC DNA]</scope>
    <source>
        <strain evidence="8 9">F 1598</strain>
    </source>
</reference>
<dbReference type="InterPro" id="IPR057754">
    <property type="entry name" value="PI4-kinase_beta/PIK1_cat"/>
</dbReference>
<keyword evidence="4" id="KW-0418">Kinase</keyword>